<dbReference type="Proteomes" id="UP000245998">
    <property type="component" value="Unassembled WGS sequence"/>
</dbReference>
<protein>
    <recommendedName>
        <fullName evidence="2">SpoVT-AbrB domain-containing protein</fullName>
    </recommendedName>
</protein>
<keyword evidence="1" id="KW-0238">DNA-binding</keyword>
<dbReference type="InterPro" id="IPR007159">
    <property type="entry name" value="SpoVT-AbrB_dom"/>
</dbReference>
<dbReference type="InterPro" id="IPR037914">
    <property type="entry name" value="SpoVT-AbrB_sf"/>
</dbReference>
<comment type="caution">
    <text evidence="3">The sequence shown here is derived from an EMBL/GenBank/DDBJ whole genome shotgun (WGS) entry which is preliminary data.</text>
</comment>
<sequence length="118" mass="13589">MQDSRKAKHIRVSEKRQITIPKSFYDTLGIGSEVVCELRGNEIVLKPLPQAVDFSTEILEELIREGYEGETLLSEFQKRKQQIRPAVERLVEEAKEIAKKTIENDDDNTELLFGDVKE</sequence>
<feature type="domain" description="SpoVT-AbrB" evidence="2">
    <location>
        <begin position="7"/>
        <end position="50"/>
    </location>
</feature>
<organism evidence="3 4">
    <name type="scientific">Pueribacillus theae</name>
    <dbReference type="NCBI Taxonomy" id="2171751"/>
    <lineage>
        <taxon>Bacteria</taxon>
        <taxon>Bacillati</taxon>
        <taxon>Bacillota</taxon>
        <taxon>Bacilli</taxon>
        <taxon>Bacillales</taxon>
        <taxon>Bacillaceae</taxon>
        <taxon>Pueribacillus</taxon>
    </lineage>
</organism>
<evidence type="ECO:0000313" key="4">
    <source>
        <dbReference type="Proteomes" id="UP000245998"/>
    </source>
</evidence>
<dbReference type="EMBL" id="QCZG01000038">
    <property type="protein sequence ID" value="PWA08407.1"/>
    <property type="molecule type" value="Genomic_DNA"/>
</dbReference>
<dbReference type="PROSITE" id="PS51740">
    <property type="entry name" value="SPOVT_ABRB"/>
    <property type="match status" value="1"/>
</dbReference>
<accession>A0A2U1JT70</accession>
<reference evidence="3 4" key="1">
    <citation type="submission" date="2018-04" db="EMBL/GenBank/DDBJ databases">
        <title>Camelliibacillus theae gen. nov., sp. nov., isolated from Pu'er tea.</title>
        <authorList>
            <person name="Niu L."/>
        </authorList>
    </citation>
    <scope>NUCLEOTIDE SEQUENCE [LARGE SCALE GENOMIC DNA]</scope>
    <source>
        <strain evidence="3 4">T8</strain>
    </source>
</reference>
<dbReference type="GO" id="GO:0003677">
    <property type="term" value="F:DNA binding"/>
    <property type="evidence" value="ECO:0007669"/>
    <property type="project" value="UniProtKB-UniRule"/>
</dbReference>
<dbReference type="SUPFAM" id="SSF89447">
    <property type="entry name" value="AbrB/MazE/MraZ-like"/>
    <property type="match status" value="1"/>
</dbReference>
<gene>
    <name evidence="3" type="ORF">DCC39_15010</name>
</gene>
<proteinExistence type="predicted"/>
<evidence type="ECO:0000313" key="3">
    <source>
        <dbReference type="EMBL" id="PWA08407.1"/>
    </source>
</evidence>
<evidence type="ECO:0000256" key="1">
    <source>
        <dbReference type="PROSITE-ProRule" id="PRU01076"/>
    </source>
</evidence>
<keyword evidence="4" id="KW-1185">Reference proteome</keyword>
<dbReference type="AlphaFoldDB" id="A0A2U1JT70"/>
<dbReference type="OrthoDB" id="71707at2"/>
<evidence type="ECO:0000259" key="2">
    <source>
        <dbReference type="PROSITE" id="PS51740"/>
    </source>
</evidence>
<dbReference type="SMART" id="SM00966">
    <property type="entry name" value="SpoVT_AbrB"/>
    <property type="match status" value="1"/>
</dbReference>
<dbReference type="Gene3D" id="2.10.260.10">
    <property type="match status" value="1"/>
</dbReference>
<name>A0A2U1JT70_9BACI</name>